<evidence type="ECO:0000256" key="1">
    <source>
        <dbReference type="SAM" id="MobiDB-lite"/>
    </source>
</evidence>
<name>A0ABD3IMR5_EUCGL</name>
<gene>
    <name evidence="2" type="ORF">ACJRO7_006690</name>
</gene>
<protein>
    <submittedName>
        <fullName evidence="2">Uncharacterized protein</fullName>
    </submittedName>
</protein>
<dbReference type="Proteomes" id="UP001634007">
    <property type="component" value="Unassembled WGS sequence"/>
</dbReference>
<evidence type="ECO:0000313" key="2">
    <source>
        <dbReference type="EMBL" id="KAL3714828.1"/>
    </source>
</evidence>
<feature type="compositionally biased region" description="Basic and acidic residues" evidence="1">
    <location>
        <begin position="36"/>
        <end position="45"/>
    </location>
</feature>
<reference evidence="2 3" key="1">
    <citation type="submission" date="2024-11" db="EMBL/GenBank/DDBJ databases">
        <title>Chromosome-level genome assembly of Eucalyptus globulus Labill. provides insights into its genome evolution.</title>
        <authorList>
            <person name="Li X."/>
        </authorList>
    </citation>
    <scope>NUCLEOTIDE SEQUENCE [LARGE SCALE GENOMIC DNA]</scope>
    <source>
        <strain evidence="2">CL2024</strain>
        <tissue evidence="2">Fresh tender leaves</tissue>
    </source>
</reference>
<sequence length="110" mass="12366">MRSLPSGGGGYPEVEEKRFLGLRKGIWDPRSCTPSSREKKEKGKKDGFADRLVVFWFKLRERCGTKRYPESGMAGFGLSHGLALRMGRRFPEESHISNMECGVALTVTNN</sequence>
<comment type="caution">
    <text evidence="2">The sequence shown here is derived from an EMBL/GenBank/DDBJ whole genome shotgun (WGS) entry which is preliminary data.</text>
</comment>
<dbReference type="EMBL" id="JBJKBG010000011">
    <property type="protein sequence ID" value="KAL3714828.1"/>
    <property type="molecule type" value="Genomic_DNA"/>
</dbReference>
<keyword evidence="3" id="KW-1185">Reference proteome</keyword>
<proteinExistence type="predicted"/>
<dbReference type="AlphaFoldDB" id="A0ABD3IMR5"/>
<evidence type="ECO:0000313" key="3">
    <source>
        <dbReference type="Proteomes" id="UP001634007"/>
    </source>
</evidence>
<feature type="region of interest" description="Disordered" evidence="1">
    <location>
        <begin position="26"/>
        <end position="45"/>
    </location>
</feature>
<accession>A0ABD3IMR5</accession>
<organism evidence="2 3">
    <name type="scientific">Eucalyptus globulus</name>
    <name type="common">Tasmanian blue gum</name>
    <dbReference type="NCBI Taxonomy" id="34317"/>
    <lineage>
        <taxon>Eukaryota</taxon>
        <taxon>Viridiplantae</taxon>
        <taxon>Streptophyta</taxon>
        <taxon>Embryophyta</taxon>
        <taxon>Tracheophyta</taxon>
        <taxon>Spermatophyta</taxon>
        <taxon>Magnoliopsida</taxon>
        <taxon>eudicotyledons</taxon>
        <taxon>Gunneridae</taxon>
        <taxon>Pentapetalae</taxon>
        <taxon>rosids</taxon>
        <taxon>malvids</taxon>
        <taxon>Myrtales</taxon>
        <taxon>Myrtaceae</taxon>
        <taxon>Myrtoideae</taxon>
        <taxon>Eucalypteae</taxon>
        <taxon>Eucalyptus</taxon>
    </lineage>
</organism>